<name>A0ABM5V4R2_9BURK</name>
<evidence type="ECO:0000313" key="1">
    <source>
        <dbReference type="EMBL" id="AKZ64607.1"/>
    </source>
</evidence>
<protein>
    <submittedName>
        <fullName evidence="1">Uncharacterized protein</fullName>
    </submittedName>
</protein>
<dbReference type="RefSeq" id="WP_053200287.1">
    <property type="nucleotide sequence ID" value="NZ_CP011409.1"/>
</dbReference>
<keyword evidence="2" id="KW-1185">Reference proteome</keyword>
<accession>A0ABM5V4R2</accession>
<reference evidence="2" key="1">
    <citation type="journal article" date="2015" name="Genome Announc.">
        <title>Complete Genome Sequence of Herbaspirillum hiltneri N3 (DSM 17495), Isolated from Surface-Sterilized Wheat Roots.</title>
        <authorList>
            <person name="Guizelini D."/>
            <person name="Saizaki P.M."/>
            <person name="Coimbra N.A."/>
            <person name="Weiss V.A."/>
            <person name="Faoro H."/>
            <person name="Sfeir M.Z."/>
            <person name="Baura V.A."/>
            <person name="Monteiro R.A."/>
            <person name="Chubatsu L.S."/>
            <person name="Souza E.M."/>
            <person name="Cruz L.M."/>
            <person name="Pedrosa F.O."/>
            <person name="Raittz R.T."/>
            <person name="Marchaukoski J.N."/>
            <person name="Steffens M.B."/>
        </authorList>
    </citation>
    <scope>NUCLEOTIDE SEQUENCE [LARGE SCALE GENOMIC DNA]</scope>
    <source>
        <strain evidence="2">N3</strain>
    </source>
</reference>
<dbReference type="EMBL" id="CP011409">
    <property type="protein sequence ID" value="AKZ64607.1"/>
    <property type="molecule type" value="Genomic_DNA"/>
</dbReference>
<proteinExistence type="predicted"/>
<organism evidence="1 2">
    <name type="scientific">Herbaspirillum hiltneri N3</name>
    <dbReference type="NCBI Taxonomy" id="1262470"/>
    <lineage>
        <taxon>Bacteria</taxon>
        <taxon>Pseudomonadati</taxon>
        <taxon>Pseudomonadota</taxon>
        <taxon>Betaproteobacteria</taxon>
        <taxon>Burkholderiales</taxon>
        <taxon>Oxalobacteraceae</taxon>
        <taxon>Herbaspirillum</taxon>
    </lineage>
</organism>
<evidence type="ECO:0000313" key="2">
    <source>
        <dbReference type="Proteomes" id="UP000063429"/>
    </source>
</evidence>
<sequence length="127" mass="14290">MTSINSNQLAAIKLIDVEAFDISTATSLKVTRTCLRTRLKEICEIKRSSNATIKITFTDYAKMKFWCELDLKTKEMILVEWDSGDEQLNFLLLEGITNSCLNLLNATVATKGTSIHRTLTKKLPSCI</sequence>
<dbReference type="Proteomes" id="UP000063429">
    <property type="component" value="Chromosome"/>
</dbReference>
<gene>
    <name evidence="1" type="ORF">F506_19865</name>
</gene>